<dbReference type="GO" id="GO:0016740">
    <property type="term" value="F:transferase activity"/>
    <property type="evidence" value="ECO:0007669"/>
    <property type="project" value="UniProtKB-KW"/>
</dbReference>
<dbReference type="EMBL" id="OZ075135">
    <property type="protein sequence ID" value="CAL4997396.1"/>
    <property type="molecule type" value="Genomic_DNA"/>
</dbReference>
<protein>
    <recommendedName>
        <fullName evidence="3">Sulfotransferase</fullName>
        <ecNumber evidence="3">2.8.2.-</ecNumber>
    </recommendedName>
</protein>
<evidence type="ECO:0000313" key="6">
    <source>
        <dbReference type="Proteomes" id="UP001497457"/>
    </source>
</evidence>
<evidence type="ECO:0000256" key="2">
    <source>
        <dbReference type="ARBA" id="ARBA00022679"/>
    </source>
</evidence>
<evidence type="ECO:0000256" key="3">
    <source>
        <dbReference type="RuleBase" id="RU361155"/>
    </source>
</evidence>
<dbReference type="EC" id="2.8.2.-" evidence="3"/>
<dbReference type="InterPro" id="IPR000863">
    <property type="entry name" value="Sulfotransferase_dom"/>
</dbReference>
<comment type="similarity">
    <text evidence="1 3">Belongs to the sulfotransferase 1 family.</text>
</comment>
<gene>
    <name evidence="5" type="ORF">URODEC1_LOCUS63373</name>
</gene>
<proteinExistence type="inferred from homology"/>
<dbReference type="AlphaFoldDB" id="A0ABC9B9M6"/>
<accession>A0ABC9B9M6</accession>
<dbReference type="Proteomes" id="UP001497457">
    <property type="component" value="Chromosome 25rd"/>
</dbReference>
<evidence type="ECO:0000259" key="4">
    <source>
        <dbReference type="Pfam" id="PF00685"/>
    </source>
</evidence>
<sequence>MATGGGEDGCTNILSKYDALASSLPSSEKAIGDLRLRKYEGFWYLEHLLAPTLAMRDTFVARPTDIILATTPKSSTTWLKALVFCVVHRGRHAPADKRHPLLSSSPHDAVPFLHSIYENHLSAPPGPLLEEMPSPRILAVHTPFTALPASVWESACRVVYLCQDPKDVLVSLYHYVDKIRPEGSGTMTPFAEAFDLFYDGVVAFGPYEDLKEDTVGTVRRLAAFLGCPFTDEEEAEGSGAAAEIVALCSMDKMRSVQANRDGMHGNGGLCFKNSAYFRKGEVGDWKAHMTPEMARRLDAIVEEKLRGSGLSMIGNP</sequence>
<organism evidence="5 6">
    <name type="scientific">Urochloa decumbens</name>
    <dbReference type="NCBI Taxonomy" id="240449"/>
    <lineage>
        <taxon>Eukaryota</taxon>
        <taxon>Viridiplantae</taxon>
        <taxon>Streptophyta</taxon>
        <taxon>Embryophyta</taxon>
        <taxon>Tracheophyta</taxon>
        <taxon>Spermatophyta</taxon>
        <taxon>Magnoliopsida</taxon>
        <taxon>Liliopsida</taxon>
        <taxon>Poales</taxon>
        <taxon>Poaceae</taxon>
        <taxon>PACMAD clade</taxon>
        <taxon>Panicoideae</taxon>
        <taxon>Panicodae</taxon>
        <taxon>Paniceae</taxon>
        <taxon>Melinidinae</taxon>
        <taxon>Urochloa</taxon>
    </lineage>
</organism>
<feature type="domain" description="Sulfotransferase" evidence="4">
    <location>
        <begin position="63"/>
        <end position="207"/>
    </location>
</feature>
<dbReference type="SUPFAM" id="SSF52540">
    <property type="entry name" value="P-loop containing nucleoside triphosphate hydrolases"/>
    <property type="match status" value="1"/>
</dbReference>
<dbReference type="PANTHER" id="PTHR11783">
    <property type="entry name" value="SULFOTRANSFERASE SULT"/>
    <property type="match status" value="1"/>
</dbReference>
<name>A0ABC9B9M6_9POAL</name>
<keyword evidence="2 3" id="KW-0808">Transferase</keyword>
<evidence type="ECO:0000256" key="1">
    <source>
        <dbReference type="ARBA" id="ARBA00005771"/>
    </source>
</evidence>
<dbReference type="InterPro" id="IPR027417">
    <property type="entry name" value="P-loop_NTPase"/>
</dbReference>
<keyword evidence="6" id="KW-1185">Reference proteome</keyword>
<evidence type="ECO:0000313" key="5">
    <source>
        <dbReference type="EMBL" id="CAL4997396.1"/>
    </source>
</evidence>
<reference evidence="5" key="1">
    <citation type="submission" date="2024-10" db="EMBL/GenBank/DDBJ databases">
        <authorList>
            <person name="Ryan C."/>
        </authorList>
    </citation>
    <scope>NUCLEOTIDE SEQUENCE [LARGE SCALE GENOMIC DNA]</scope>
</reference>
<dbReference type="Pfam" id="PF00685">
    <property type="entry name" value="Sulfotransfer_1"/>
    <property type="match status" value="1"/>
</dbReference>
<dbReference type="Gene3D" id="3.40.50.300">
    <property type="entry name" value="P-loop containing nucleotide triphosphate hydrolases"/>
    <property type="match status" value="1"/>
</dbReference>